<evidence type="ECO:0000313" key="7">
    <source>
        <dbReference type="EMBL" id="AMH85960.1"/>
    </source>
</evidence>
<evidence type="ECO:0000256" key="4">
    <source>
        <dbReference type="ARBA" id="ARBA00022729"/>
    </source>
</evidence>
<proteinExistence type="evidence at transcript level"/>
<keyword evidence="6" id="KW-0812">Transmembrane</keyword>
<sequence>ITYEALPRNSFSNCFVLRSRPKIKIIMKFFVALLSFIFAVVIADGVDHAGHSGYVVKTNVDLLRYREECVSQLNIPLDLVMQYQEWNYPNDEKTHCYLKCVLEKFELYDAEKGFDVYKVHHQLEGDKADHTNAMHVAIDKCAKEAAVASDDACVRAYRGFTCFLMDYTHLIPAGNGSK</sequence>
<protein>
    <submittedName>
        <fullName evidence="7">Odorant binding receptor</fullName>
    </submittedName>
</protein>
<accession>A0A140CQ99</accession>
<dbReference type="EMBL" id="KR998341">
    <property type="protein sequence ID" value="AMH85960.1"/>
    <property type="molecule type" value="mRNA"/>
</dbReference>
<keyword evidence="7" id="KW-0675">Receptor</keyword>
<dbReference type="SUPFAM" id="SSF47565">
    <property type="entry name" value="Insect pheromone/odorant-binding proteins"/>
    <property type="match status" value="1"/>
</dbReference>
<keyword evidence="3" id="KW-0964">Secreted</keyword>
<dbReference type="GO" id="GO:0005615">
    <property type="term" value="C:extracellular space"/>
    <property type="evidence" value="ECO:0007669"/>
    <property type="project" value="TreeGrafter"/>
</dbReference>
<evidence type="ECO:0000256" key="6">
    <source>
        <dbReference type="SAM" id="Phobius"/>
    </source>
</evidence>
<dbReference type="SMART" id="SM00708">
    <property type="entry name" value="PhBP"/>
    <property type="match status" value="1"/>
</dbReference>
<keyword evidence="6" id="KW-1133">Transmembrane helix</keyword>
<evidence type="ECO:0000256" key="3">
    <source>
        <dbReference type="ARBA" id="ARBA00022525"/>
    </source>
</evidence>
<dbReference type="InterPro" id="IPR036728">
    <property type="entry name" value="PBP_GOBP_sf"/>
</dbReference>
<feature type="non-terminal residue" evidence="7">
    <location>
        <position position="1"/>
    </location>
</feature>
<keyword evidence="5" id="KW-1015">Disulfide bond</keyword>
<reference evidence="7" key="1">
    <citation type="journal article" date="2016" name="Sci. Rep.">
        <title>Identification and preliminary characterization of chemosensory perception-associated proteins in the melon fly Bactrocera cucurbitae using RNA-seq.</title>
        <authorList>
            <person name="Elfekih S."/>
            <person name="Chen C.Y."/>
            <person name="Hsu J.C."/>
            <person name="Belcaid M."/>
            <person name="Haymer D."/>
        </authorList>
    </citation>
    <scope>NUCLEOTIDE SEQUENCE</scope>
</reference>
<evidence type="ECO:0000256" key="2">
    <source>
        <dbReference type="ARBA" id="ARBA00008098"/>
    </source>
</evidence>
<name>A0A140CQ99_ZEUCU</name>
<keyword evidence="4" id="KW-0732">Signal</keyword>
<feature type="transmembrane region" description="Helical" evidence="6">
    <location>
        <begin position="25"/>
        <end position="43"/>
    </location>
</feature>
<dbReference type="CDD" id="cd23992">
    <property type="entry name" value="PBP_GOBP"/>
    <property type="match status" value="1"/>
</dbReference>
<dbReference type="GO" id="GO:0007608">
    <property type="term" value="P:sensory perception of smell"/>
    <property type="evidence" value="ECO:0007669"/>
    <property type="project" value="TreeGrafter"/>
</dbReference>
<dbReference type="GO" id="GO:0005549">
    <property type="term" value="F:odorant binding"/>
    <property type="evidence" value="ECO:0007669"/>
    <property type="project" value="InterPro"/>
</dbReference>
<dbReference type="PANTHER" id="PTHR11857">
    <property type="entry name" value="ODORANT BINDING PROTEIN-RELATED"/>
    <property type="match status" value="1"/>
</dbReference>
<dbReference type="PANTHER" id="PTHR11857:SF46">
    <property type="entry name" value="GENERAL ODORANT-BINDING PROTEIN 99A-RELATED"/>
    <property type="match status" value="1"/>
</dbReference>
<comment type="subcellular location">
    <subcellularLocation>
        <location evidence="1">Secreted</location>
    </subcellularLocation>
</comment>
<keyword evidence="6" id="KW-0472">Membrane</keyword>
<evidence type="ECO:0000256" key="5">
    <source>
        <dbReference type="ARBA" id="ARBA00023157"/>
    </source>
</evidence>
<organism evidence="7">
    <name type="scientific">Zeugodacus cucurbitae</name>
    <name type="common">Melon fruit fly</name>
    <name type="synonym">Bactrocera cucurbitae</name>
    <dbReference type="NCBI Taxonomy" id="28588"/>
    <lineage>
        <taxon>Eukaryota</taxon>
        <taxon>Metazoa</taxon>
        <taxon>Ecdysozoa</taxon>
        <taxon>Arthropoda</taxon>
        <taxon>Hexapoda</taxon>
        <taxon>Insecta</taxon>
        <taxon>Pterygota</taxon>
        <taxon>Neoptera</taxon>
        <taxon>Endopterygota</taxon>
        <taxon>Diptera</taxon>
        <taxon>Brachycera</taxon>
        <taxon>Muscomorpha</taxon>
        <taxon>Tephritoidea</taxon>
        <taxon>Tephritidae</taxon>
        <taxon>Zeugodacus</taxon>
        <taxon>Zeugodacus</taxon>
    </lineage>
</organism>
<dbReference type="AlphaFoldDB" id="A0A140CQ99"/>
<dbReference type="Pfam" id="PF01395">
    <property type="entry name" value="PBP_GOBP"/>
    <property type="match status" value="1"/>
</dbReference>
<evidence type="ECO:0000256" key="1">
    <source>
        <dbReference type="ARBA" id="ARBA00004613"/>
    </source>
</evidence>
<dbReference type="InterPro" id="IPR006170">
    <property type="entry name" value="PBP/GOBP"/>
</dbReference>
<dbReference type="Gene3D" id="1.10.238.20">
    <property type="entry name" value="Pheromone/general odorant binding protein domain"/>
    <property type="match status" value="1"/>
</dbReference>
<comment type="similarity">
    <text evidence="2">Belongs to the PBP/GOBP family.</text>
</comment>